<protein>
    <submittedName>
        <fullName evidence="2">LUD domain-containing protein</fullName>
    </submittedName>
</protein>
<feature type="domain" description="LUD" evidence="1">
    <location>
        <begin position="19"/>
        <end position="209"/>
    </location>
</feature>
<evidence type="ECO:0000313" key="2">
    <source>
        <dbReference type="EMBL" id="QTA80342.1"/>
    </source>
</evidence>
<evidence type="ECO:0000313" key="3">
    <source>
        <dbReference type="Proteomes" id="UP000663720"/>
    </source>
</evidence>
<proteinExistence type="predicted"/>
<accession>A0A975B818</accession>
<dbReference type="PANTHER" id="PTHR36179">
    <property type="entry name" value="LUD_DOM DOMAIN-CONTAINING PROTEIN"/>
    <property type="match status" value="1"/>
</dbReference>
<dbReference type="KEGG" id="dli:dnl_26420"/>
<evidence type="ECO:0000259" key="1">
    <source>
        <dbReference type="Pfam" id="PF02589"/>
    </source>
</evidence>
<keyword evidence="3" id="KW-1185">Reference proteome</keyword>
<name>A0A975B818_9BACT</name>
<dbReference type="EMBL" id="CP061799">
    <property type="protein sequence ID" value="QTA80342.1"/>
    <property type="molecule type" value="Genomic_DNA"/>
</dbReference>
<organism evidence="2 3">
    <name type="scientific">Desulfonema limicola</name>
    <dbReference type="NCBI Taxonomy" id="45656"/>
    <lineage>
        <taxon>Bacteria</taxon>
        <taxon>Pseudomonadati</taxon>
        <taxon>Thermodesulfobacteriota</taxon>
        <taxon>Desulfobacteria</taxon>
        <taxon>Desulfobacterales</taxon>
        <taxon>Desulfococcaceae</taxon>
        <taxon>Desulfonema</taxon>
    </lineage>
</organism>
<dbReference type="Proteomes" id="UP000663720">
    <property type="component" value="Chromosome"/>
</dbReference>
<dbReference type="Pfam" id="PF02589">
    <property type="entry name" value="LUD_dom"/>
    <property type="match status" value="1"/>
</dbReference>
<reference evidence="2" key="1">
    <citation type="journal article" date="2021" name="Microb. Physiol.">
        <title>Proteogenomic Insights into the Physiology of Marine, Sulfate-Reducing, Filamentous Desulfonema limicola and Desulfonema magnum.</title>
        <authorList>
            <person name="Schnaars V."/>
            <person name="Wohlbrand L."/>
            <person name="Scheve S."/>
            <person name="Hinrichs C."/>
            <person name="Reinhardt R."/>
            <person name="Rabus R."/>
        </authorList>
    </citation>
    <scope>NUCLEOTIDE SEQUENCE</scope>
    <source>
        <strain evidence="2">5ac10</strain>
    </source>
</reference>
<dbReference type="AlphaFoldDB" id="A0A975B818"/>
<dbReference type="RefSeq" id="WP_207691999.1">
    <property type="nucleotide sequence ID" value="NZ_CP061799.1"/>
</dbReference>
<gene>
    <name evidence="2" type="ORF">dnl_26420</name>
</gene>
<sequence length="215" mass="23661">MGKDTEYKIWLNEKIGIQCVKNLKKHGFDAFFAPDKKTALSHILDMVSGYNSFGFGGSSTTRDLGLTEELKKQGKVIYDHWEKDTGLTDIEIRLKQGRCDCFFCSANAISATGEIVNVDGVGNRNNAMTFGCPKVVIAAGINKVTQSLDSALARIREIAGPMRAKSLNMETPCAETGICTDCNSPQRICRITTILHRKPMMTDISVVLINENMGF</sequence>
<dbReference type="InterPro" id="IPR003741">
    <property type="entry name" value="LUD_dom"/>
</dbReference>
<dbReference type="PANTHER" id="PTHR36179:SF2">
    <property type="entry name" value="LUD DOMAIN-CONTAINING PROTEIN"/>
    <property type="match status" value="1"/>
</dbReference>